<dbReference type="InterPro" id="IPR042226">
    <property type="entry name" value="eFR1_2_sf"/>
</dbReference>
<dbReference type="EMBL" id="CP051627">
    <property type="protein sequence ID" value="UPT22656.1"/>
    <property type="molecule type" value="Genomic_DNA"/>
</dbReference>
<dbReference type="RefSeq" id="WP_248591161.1">
    <property type="nucleotide sequence ID" value="NZ_BAABEB010000011.1"/>
</dbReference>
<keyword evidence="2" id="KW-1185">Reference proteome</keyword>
<name>A0ABY4L6W9_THEAE</name>
<organism evidence="1 2">
    <name type="scientific">Thermobifida alba</name>
    <name type="common">Thermomonospora alba</name>
    <dbReference type="NCBI Taxonomy" id="53522"/>
    <lineage>
        <taxon>Bacteria</taxon>
        <taxon>Bacillati</taxon>
        <taxon>Actinomycetota</taxon>
        <taxon>Actinomycetes</taxon>
        <taxon>Streptosporangiales</taxon>
        <taxon>Nocardiopsidaceae</taxon>
        <taxon>Thermobifida</taxon>
    </lineage>
</organism>
<dbReference type="SUPFAM" id="SSF53137">
    <property type="entry name" value="Translational machinery components"/>
    <property type="match status" value="1"/>
</dbReference>
<reference evidence="1 2" key="1">
    <citation type="submission" date="2020-04" db="EMBL/GenBank/DDBJ databases">
        <title>Thermobifida alba genome sequencing and assembly.</title>
        <authorList>
            <person name="Luzics S."/>
            <person name="Horvath B."/>
            <person name="Nagy I."/>
            <person name="Toth A."/>
            <person name="Nagy I."/>
            <person name="Kukolya J."/>
        </authorList>
    </citation>
    <scope>NUCLEOTIDE SEQUENCE [LARGE SCALE GENOMIC DNA]</scope>
    <source>
        <strain evidence="1 2">DSM 43795</strain>
    </source>
</reference>
<evidence type="ECO:0000313" key="1">
    <source>
        <dbReference type="EMBL" id="UPT22656.1"/>
    </source>
</evidence>
<accession>A0ABY4L6W9</accession>
<dbReference type="InterPro" id="IPR040701">
    <property type="entry name" value="Bact_RF_family2"/>
</dbReference>
<protein>
    <recommendedName>
        <fullName evidence="3">Peptide chain release factor 1</fullName>
    </recommendedName>
</protein>
<dbReference type="Proteomes" id="UP000832041">
    <property type="component" value="Chromosome"/>
</dbReference>
<evidence type="ECO:0000313" key="2">
    <source>
        <dbReference type="Proteomes" id="UP000832041"/>
    </source>
</evidence>
<sequence>MDLGFLRPLYETAAPVASVYLDTTRASESAAKEIELRWRGLRESLAEQGADEDTLRALDAVAGGEPGIPGPQGEALFAAEGRLLGAFTLSRPPLRDRAVLLPVADPLELAVDRNRQVPYVVVAADREGADVSAYTVAHHEPESERSFSGSTLHIQKVRVGGWTHKQYQRRAENLWEANAQEAAKDVEAAVADVDAEVVFVGGDERAIGKLRDHLSKTVLDILVEQPGGGRSDAAALASLREAVDRALERAVAQARRRERAAFTTALARGEGAVEGVAETAEALRRAQVQVLLLAADPGEEPRIWASRSDPLEVSVERERLSDPDSAFQAPASTLLLRAATQTDAGFVELADTEAAGGVGAVLRFVTAEER</sequence>
<dbReference type="Pfam" id="PF18844">
    <property type="entry name" value="baeRF_family2"/>
    <property type="match status" value="1"/>
</dbReference>
<evidence type="ECO:0008006" key="3">
    <source>
        <dbReference type="Google" id="ProtNLM"/>
    </source>
</evidence>
<dbReference type="Gene3D" id="3.30.420.60">
    <property type="entry name" value="eRF1 domain 2"/>
    <property type="match status" value="1"/>
</dbReference>
<gene>
    <name evidence="1" type="ORF">FOF52_18290</name>
</gene>
<proteinExistence type="predicted"/>